<protein>
    <submittedName>
        <fullName evidence="1">Uncharacterized protein</fullName>
    </submittedName>
</protein>
<dbReference type="HOGENOM" id="CLU_1354974_0_0_1"/>
<evidence type="ECO:0000313" key="2">
    <source>
        <dbReference type="Proteomes" id="UP000016927"/>
    </source>
</evidence>
<dbReference type="EMBL" id="KB909354">
    <property type="protein sequence ID" value="EOB12415.1"/>
    <property type="molecule type" value="Genomic_DNA"/>
</dbReference>
<dbReference type="VEuPathDB" id="MicrosporidiaDB:NBO_446g0003"/>
<organism evidence="1 2">
    <name type="scientific">Nosema bombycis (strain CQ1 / CVCC 102059)</name>
    <name type="common">Microsporidian parasite</name>
    <name type="synonym">Pebrine of silkworm</name>
    <dbReference type="NCBI Taxonomy" id="578461"/>
    <lineage>
        <taxon>Eukaryota</taxon>
        <taxon>Fungi</taxon>
        <taxon>Fungi incertae sedis</taxon>
        <taxon>Microsporidia</taxon>
        <taxon>Nosematidae</taxon>
        <taxon>Nosema</taxon>
    </lineage>
</organism>
<gene>
    <name evidence="1" type="ORF">NBO_446g0003</name>
</gene>
<dbReference type="Proteomes" id="UP000016927">
    <property type="component" value="Unassembled WGS sequence"/>
</dbReference>
<keyword evidence="2" id="KW-1185">Reference proteome</keyword>
<evidence type="ECO:0000313" key="1">
    <source>
        <dbReference type="EMBL" id="EOB12415.1"/>
    </source>
</evidence>
<proteinExistence type="predicted"/>
<reference evidence="1 2" key="1">
    <citation type="journal article" date="2013" name="BMC Genomics">
        <title>Comparative genomics of parasitic silkworm microsporidia reveal an association between genome expansion and host adaptation.</title>
        <authorList>
            <person name="Pan G."/>
            <person name="Xu J."/>
            <person name="Li T."/>
            <person name="Xia Q."/>
            <person name="Liu S.L."/>
            <person name="Zhang G."/>
            <person name="Li S."/>
            <person name="Li C."/>
            <person name="Liu H."/>
            <person name="Yang L."/>
            <person name="Liu T."/>
            <person name="Zhang X."/>
            <person name="Wu Z."/>
            <person name="Fan W."/>
            <person name="Dang X."/>
            <person name="Xiang H."/>
            <person name="Tao M."/>
            <person name="Li Y."/>
            <person name="Hu J."/>
            <person name="Li Z."/>
            <person name="Lin L."/>
            <person name="Luo J."/>
            <person name="Geng L."/>
            <person name="Wang L."/>
            <person name="Long M."/>
            <person name="Wan Y."/>
            <person name="He N."/>
            <person name="Zhang Z."/>
            <person name="Lu C."/>
            <person name="Keeling P.J."/>
            <person name="Wang J."/>
            <person name="Xiang Z."/>
            <person name="Zhou Z."/>
        </authorList>
    </citation>
    <scope>NUCLEOTIDE SEQUENCE [LARGE SCALE GENOMIC DNA]</scope>
    <source>
        <strain evidence="2">CQ1 / CVCC 102059</strain>
    </source>
</reference>
<sequence length="202" mass="23304">MDLEDFKKGFTKIKNKEKVIEEYFKILKMSDSGGNVRGKEDNVDDRDTSINNTHLNSSLIYDLEDFTLKGISEVGESLNYGNQEKERNNNGDKEVRDLKSIPTPYRTPYLSFIPTNTLDHIYAFSLILKSKFLKSNLVFRNLKSFIEMDLENLYDTVCVHFVSHLNSNECIILDSKLKTKCKFKTLLGKKCKDPEMGSTTYI</sequence>
<accession>R0MEB2</accession>
<name>R0MEB2_NOSB1</name>
<dbReference type="AlphaFoldDB" id="R0MEB2"/>